<feature type="compositionally biased region" description="Pro residues" evidence="1">
    <location>
        <begin position="141"/>
        <end position="152"/>
    </location>
</feature>
<dbReference type="SUPFAM" id="SSF49562">
    <property type="entry name" value="C2 domain (Calcium/lipid-binding domain, CaLB)"/>
    <property type="match status" value="1"/>
</dbReference>
<reference evidence="3 4" key="1">
    <citation type="journal article" date="2013" name="BMC Genomics">
        <title>Reconstruction of the lipid metabolism for the microalga Monoraphidium neglectum from its genome sequence reveals characteristics suitable for biofuel production.</title>
        <authorList>
            <person name="Bogen C."/>
            <person name="Al-Dilaimi A."/>
            <person name="Albersmeier A."/>
            <person name="Wichmann J."/>
            <person name="Grundmann M."/>
            <person name="Rupp O."/>
            <person name="Lauersen K.J."/>
            <person name="Blifernez-Klassen O."/>
            <person name="Kalinowski J."/>
            <person name="Goesmann A."/>
            <person name="Mussgnug J.H."/>
            <person name="Kruse O."/>
        </authorList>
    </citation>
    <scope>NUCLEOTIDE SEQUENCE [LARGE SCALE GENOMIC DNA]</scope>
    <source>
        <strain evidence="3 4">SAG 48.87</strain>
    </source>
</reference>
<dbReference type="InterPro" id="IPR035892">
    <property type="entry name" value="C2_domain_sf"/>
</dbReference>
<feature type="compositionally biased region" description="Low complexity" evidence="1">
    <location>
        <begin position="241"/>
        <end position="261"/>
    </location>
</feature>
<evidence type="ECO:0000259" key="2">
    <source>
        <dbReference type="PROSITE" id="PS50004"/>
    </source>
</evidence>
<dbReference type="RefSeq" id="XP_013902263.1">
    <property type="nucleotide sequence ID" value="XM_014046809.1"/>
</dbReference>
<gene>
    <name evidence="3" type="ORF">MNEG_4713</name>
</gene>
<name>A0A0D2L8T0_9CHLO</name>
<protein>
    <recommendedName>
        <fullName evidence="2">C2 domain-containing protein</fullName>
    </recommendedName>
</protein>
<dbReference type="Proteomes" id="UP000054498">
    <property type="component" value="Unassembled WGS sequence"/>
</dbReference>
<dbReference type="InterPro" id="IPR000008">
    <property type="entry name" value="C2_dom"/>
</dbReference>
<dbReference type="GeneID" id="25737590"/>
<dbReference type="EMBL" id="KK100887">
    <property type="protein sequence ID" value="KIZ03244.1"/>
    <property type="molecule type" value="Genomic_DNA"/>
</dbReference>
<feature type="compositionally biased region" description="Low complexity" evidence="1">
    <location>
        <begin position="212"/>
        <end position="226"/>
    </location>
</feature>
<proteinExistence type="predicted"/>
<feature type="compositionally biased region" description="Low complexity" evidence="1">
    <location>
        <begin position="153"/>
        <end position="164"/>
    </location>
</feature>
<feature type="compositionally biased region" description="Pro residues" evidence="1">
    <location>
        <begin position="262"/>
        <end position="271"/>
    </location>
</feature>
<accession>A0A0D2L8T0</accession>
<feature type="region of interest" description="Disordered" evidence="1">
    <location>
        <begin position="129"/>
        <end position="313"/>
    </location>
</feature>
<evidence type="ECO:0000313" key="3">
    <source>
        <dbReference type="EMBL" id="KIZ03244.1"/>
    </source>
</evidence>
<evidence type="ECO:0000313" key="4">
    <source>
        <dbReference type="Proteomes" id="UP000054498"/>
    </source>
</evidence>
<dbReference type="AlphaFoldDB" id="A0A0D2L8T0"/>
<evidence type="ECO:0000256" key="1">
    <source>
        <dbReference type="SAM" id="MobiDB-lite"/>
    </source>
</evidence>
<feature type="compositionally biased region" description="Polar residues" evidence="1">
    <location>
        <begin position="188"/>
        <end position="211"/>
    </location>
</feature>
<dbReference type="PROSITE" id="PS50004">
    <property type="entry name" value="C2"/>
    <property type="match status" value="1"/>
</dbReference>
<dbReference type="KEGG" id="mng:MNEG_4713"/>
<organism evidence="3 4">
    <name type="scientific">Monoraphidium neglectum</name>
    <dbReference type="NCBI Taxonomy" id="145388"/>
    <lineage>
        <taxon>Eukaryota</taxon>
        <taxon>Viridiplantae</taxon>
        <taxon>Chlorophyta</taxon>
        <taxon>core chlorophytes</taxon>
        <taxon>Chlorophyceae</taxon>
        <taxon>CS clade</taxon>
        <taxon>Sphaeropleales</taxon>
        <taxon>Selenastraceae</taxon>
        <taxon>Monoraphidium</taxon>
    </lineage>
</organism>
<keyword evidence="4" id="KW-1185">Reference proteome</keyword>
<feature type="compositionally biased region" description="Low complexity" evidence="1">
    <location>
        <begin position="130"/>
        <end position="140"/>
    </location>
</feature>
<feature type="domain" description="C2" evidence="2">
    <location>
        <begin position="1"/>
        <end position="102"/>
    </location>
</feature>
<feature type="compositionally biased region" description="Low complexity" evidence="1">
    <location>
        <begin position="272"/>
        <end position="281"/>
    </location>
</feature>
<dbReference type="Gene3D" id="2.60.40.150">
    <property type="entry name" value="C2 domain"/>
    <property type="match status" value="1"/>
</dbReference>
<sequence length="339" mass="35597">MASGTLKIHVGQVRIVPGGKRKVYVRIHTTNAKTAACETRTAKTRSGLAADINDEVTFTVTEADEEILLQVYESVFGPDTLLGTARVSLWVVITEGAQALVVPILPPRGGPPVCEVALQMRFQLRDRHQQAALQQAGAAAIPPPQWQAPPPAQHQQQWQVSASQTSYPQQPQPAAMGYPAVGALSAPQWGQQEPTSGSQWGQQKPATPSWGQPQAPVQAPQSAVAPSPYPHDPLAYPHQWAPPAAAASPSSGKLAQQLPYPQQQPPYPQQPPAGYAQQAPYHSSGPQQLPTMPVVYGSGPPPNGGHAPAQAARPSKPGIGIGTALLGGLAAGLALDAIF</sequence>